<comment type="caution">
    <text evidence="6">The sequence shown here is derived from an EMBL/GenBank/DDBJ whole genome shotgun (WGS) entry which is preliminary data.</text>
</comment>
<evidence type="ECO:0000256" key="2">
    <source>
        <dbReference type="ARBA" id="ARBA00022630"/>
    </source>
</evidence>
<dbReference type="Pfam" id="PF01613">
    <property type="entry name" value="Flavin_Reduct"/>
    <property type="match status" value="1"/>
</dbReference>
<dbReference type="SUPFAM" id="SSF50475">
    <property type="entry name" value="FMN-binding split barrel"/>
    <property type="match status" value="1"/>
</dbReference>
<protein>
    <submittedName>
        <fullName evidence="6">Flavin reductase family protein</fullName>
        <ecNumber evidence="6">1.5.1.-</ecNumber>
    </submittedName>
</protein>
<evidence type="ECO:0000256" key="3">
    <source>
        <dbReference type="ARBA" id="ARBA00022643"/>
    </source>
</evidence>
<comment type="cofactor">
    <cofactor evidence="1">
        <name>FMN</name>
        <dbReference type="ChEBI" id="CHEBI:58210"/>
    </cofactor>
</comment>
<organism evidence="6 7">
    <name type="scientific">Pseudonocardia nematodicida</name>
    <dbReference type="NCBI Taxonomy" id="1206997"/>
    <lineage>
        <taxon>Bacteria</taxon>
        <taxon>Bacillati</taxon>
        <taxon>Actinomycetota</taxon>
        <taxon>Actinomycetes</taxon>
        <taxon>Pseudonocardiales</taxon>
        <taxon>Pseudonocardiaceae</taxon>
        <taxon>Pseudonocardia</taxon>
    </lineage>
</organism>
<dbReference type="PANTHER" id="PTHR33798">
    <property type="entry name" value="FLAVOPROTEIN OXYGENASE"/>
    <property type="match status" value="1"/>
</dbReference>
<feature type="domain" description="Flavin reductase like" evidence="5">
    <location>
        <begin position="21"/>
        <end position="174"/>
    </location>
</feature>
<dbReference type="EMBL" id="JBEDNQ010000002">
    <property type="protein sequence ID" value="MEQ3549766.1"/>
    <property type="molecule type" value="Genomic_DNA"/>
</dbReference>
<comment type="similarity">
    <text evidence="4">Belongs to the flavoredoxin family.</text>
</comment>
<keyword evidence="6" id="KW-0560">Oxidoreductase</keyword>
<sequence length="208" mass="22382">MTESLDPDDLSSNRRYRLISGVVVPRPIAWVSTVGEAGGPVNLAPFSCYTFVCYDPLLVAFVAGRKLGGRKDTVVNIVATGDFVVNVADESLAAEVHESAREHPPEVSEADLLDLRTTPSEIVTPPWVERAPISLECRLDRIVEFGNIRSELVVGRVRRVHLRDGLLADGRIETADLEPLARIGGPRYLVGGSVLTLPPVAASPAAPP</sequence>
<dbReference type="RefSeq" id="WP_349296862.1">
    <property type="nucleotide sequence ID" value="NZ_JBEDNQ010000002.1"/>
</dbReference>
<reference evidence="6 7" key="1">
    <citation type="submission" date="2024-03" db="EMBL/GenBank/DDBJ databases">
        <title>Draft genome sequence of Pseudonocardia nematodicida JCM 31783.</title>
        <authorList>
            <person name="Butdee W."/>
            <person name="Duangmal K."/>
        </authorList>
    </citation>
    <scope>NUCLEOTIDE SEQUENCE [LARGE SCALE GENOMIC DNA]</scope>
    <source>
        <strain evidence="6 7">JCM 31783</strain>
    </source>
</reference>
<accession>A0ABV1K5M4</accession>
<keyword evidence="7" id="KW-1185">Reference proteome</keyword>
<proteinExistence type="inferred from homology"/>
<dbReference type="GO" id="GO:0016491">
    <property type="term" value="F:oxidoreductase activity"/>
    <property type="evidence" value="ECO:0007669"/>
    <property type="project" value="UniProtKB-KW"/>
</dbReference>
<gene>
    <name evidence="6" type="ORF">WIS52_04730</name>
</gene>
<dbReference type="PANTHER" id="PTHR33798:SF5">
    <property type="entry name" value="FLAVIN REDUCTASE LIKE DOMAIN-CONTAINING PROTEIN"/>
    <property type="match status" value="1"/>
</dbReference>
<keyword evidence="3" id="KW-0288">FMN</keyword>
<dbReference type="EC" id="1.5.1.-" evidence="6"/>
<evidence type="ECO:0000259" key="5">
    <source>
        <dbReference type="SMART" id="SM00903"/>
    </source>
</evidence>
<evidence type="ECO:0000256" key="1">
    <source>
        <dbReference type="ARBA" id="ARBA00001917"/>
    </source>
</evidence>
<dbReference type="Gene3D" id="2.30.110.10">
    <property type="entry name" value="Electron Transport, Fmn-binding Protein, Chain A"/>
    <property type="match status" value="1"/>
</dbReference>
<dbReference type="SMART" id="SM00903">
    <property type="entry name" value="Flavin_Reduct"/>
    <property type="match status" value="1"/>
</dbReference>
<dbReference type="InterPro" id="IPR012349">
    <property type="entry name" value="Split_barrel_FMN-bd"/>
</dbReference>
<keyword evidence="2" id="KW-0285">Flavoprotein</keyword>
<evidence type="ECO:0000256" key="4">
    <source>
        <dbReference type="ARBA" id="ARBA00038054"/>
    </source>
</evidence>
<evidence type="ECO:0000313" key="7">
    <source>
        <dbReference type="Proteomes" id="UP001494902"/>
    </source>
</evidence>
<name>A0ABV1K5M4_9PSEU</name>
<dbReference type="InterPro" id="IPR002563">
    <property type="entry name" value="Flavin_Rdtase-like_dom"/>
</dbReference>
<dbReference type="Proteomes" id="UP001494902">
    <property type="component" value="Unassembled WGS sequence"/>
</dbReference>
<evidence type="ECO:0000313" key="6">
    <source>
        <dbReference type="EMBL" id="MEQ3549766.1"/>
    </source>
</evidence>